<dbReference type="SUPFAM" id="SSF75420">
    <property type="entry name" value="YhbC-like, N-terminal domain"/>
    <property type="match status" value="1"/>
</dbReference>
<name>A0A1M6E107_9FIRM</name>
<dbReference type="Gene3D" id="3.30.300.70">
    <property type="entry name" value="RimP-like superfamily, N-terminal"/>
    <property type="match status" value="1"/>
</dbReference>
<dbReference type="SUPFAM" id="SSF74942">
    <property type="entry name" value="YhbC-like, C-terminal domain"/>
    <property type="match status" value="1"/>
</dbReference>
<evidence type="ECO:0000259" key="5">
    <source>
        <dbReference type="Pfam" id="PF17384"/>
    </source>
</evidence>
<dbReference type="AlphaFoldDB" id="A0A1M6E107"/>
<keyword evidence="7" id="KW-1185">Reference proteome</keyword>
<organism evidence="6 7">
    <name type="scientific">Geosporobacter subterraneus DSM 17957</name>
    <dbReference type="NCBI Taxonomy" id="1121919"/>
    <lineage>
        <taxon>Bacteria</taxon>
        <taxon>Bacillati</taxon>
        <taxon>Bacillota</taxon>
        <taxon>Clostridia</taxon>
        <taxon>Peptostreptococcales</taxon>
        <taxon>Thermotaleaceae</taxon>
        <taxon>Geosporobacter</taxon>
    </lineage>
</organism>
<dbReference type="Pfam" id="PF02576">
    <property type="entry name" value="RimP_N"/>
    <property type="match status" value="1"/>
</dbReference>
<dbReference type="STRING" id="1121919.SAMN02745975_00601"/>
<dbReference type="FunFam" id="3.30.300.70:FF:000001">
    <property type="entry name" value="Ribosome maturation factor RimP"/>
    <property type="match status" value="1"/>
</dbReference>
<dbReference type="Pfam" id="PF17384">
    <property type="entry name" value="DUF150_C"/>
    <property type="match status" value="1"/>
</dbReference>
<dbReference type="HAMAP" id="MF_01077">
    <property type="entry name" value="RimP"/>
    <property type="match status" value="1"/>
</dbReference>
<evidence type="ECO:0000259" key="4">
    <source>
        <dbReference type="Pfam" id="PF02576"/>
    </source>
</evidence>
<dbReference type="Proteomes" id="UP000184536">
    <property type="component" value="Unassembled WGS sequence"/>
</dbReference>
<dbReference type="RefSeq" id="WP_190014124.1">
    <property type="nucleotide sequence ID" value="NZ_FQZV01000007.1"/>
</dbReference>
<dbReference type="InterPro" id="IPR036847">
    <property type="entry name" value="RimP_C_sf"/>
</dbReference>
<dbReference type="PANTHER" id="PTHR33867:SF1">
    <property type="entry name" value="RIBOSOME MATURATION FACTOR RIMP"/>
    <property type="match status" value="1"/>
</dbReference>
<proteinExistence type="inferred from homology"/>
<evidence type="ECO:0000256" key="3">
    <source>
        <dbReference type="HAMAP-Rule" id="MF_01077"/>
    </source>
</evidence>
<protein>
    <recommendedName>
        <fullName evidence="3">Ribosome maturation factor RimP</fullName>
    </recommendedName>
</protein>
<dbReference type="GO" id="GO:0005829">
    <property type="term" value="C:cytosol"/>
    <property type="evidence" value="ECO:0007669"/>
    <property type="project" value="TreeGrafter"/>
</dbReference>
<dbReference type="Gene3D" id="2.30.30.180">
    <property type="entry name" value="Ribosome maturation factor RimP, C-terminal domain"/>
    <property type="match status" value="1"/>
</dbReference>
<dbReference type="PANTHER" id="PTHR33867">
    <property type="entry name" value="RIBOSOME MATURATION FACTOR RIMP"/>
    <property type="match status" value="1"/>
</dbReference>
<dbReference type="InterPro" id="IPR003728">
    <property type="entry name" value="Ribosome_maturation_RimP"/>
</dbReference>
<feature type="domain" description="Ribosome maturation factor RimP C-terminal" evidence="5">
    <location>
        <begin position="88"/>
        <end position="152"/>
    </location>
</feature>
<evidence type="ECO:0000256" key="2">
    <source>
        <dbReference type="ARBA" id="ARBA00022517"/>
    </source>
</evidence>
<comment type="similarity">
    <text evidence="3">Belongs to the RimP family.</text>
</comment>
<keyword evidence="2 3" id="KW-0690">Ribosome biogenesis</keyword>
<accession>A0A1M6E107</accession>
<evidence type="ECO:0000256" key="1">
    <source>
        <dbReference type="ARBA" id="ARBA00022490"/>
    </source>
</evidence>
<evidence type="ECO:0000313" key="6">
    <source>
        <dbReference type="EMBL" id="SHI79079.1"/>
    </source>
</evidence>
<dbReference type="InterPro" id="IPR028998">
    <property type="entry name" value="RimP_C"/>
</dbReference>
<sequence length="155" mass="17592">MGKKRTVDIVEALALPITEENGVELVDVEYVKEGQDWFLRIYIDKEEGITLDDCQAVSETLSKKLDETDPIEESYYLEVSSPGLDRELKKDKDYEKFKGRLVQISLYEPLDGKKTIEGELIGLENGFVSIKADGKKKIEIPREKIGKVKLAVIIE</sequence>
<dbReference type="GO" id="GO:0000028">
    <property type="term" value="P:ribosomal small subunit assembly"/>
    <property type="evidence" value="ECO:0007669"/>
    <property type="project" value="TreeGrafter"/>
</dbReference>
<reference evidence="7" key="1">
    <citation type="submission" date="2016-11" db="EMBL/GenBank/DDBJ databases">
        <authorList>
            <person name="Varghese N."/>
            <person name="Submissions S."/>
        </authorList>
    </citation>
    <scope>NUCLEOTIDE SEQUENCE [LARGE SCALE GENOMIC DNA]</scope>
    <source>
        <strain evidence="7">DSM 17957</strain>
    </source>
</reference>
<dbReference type="NCBIfam" id="NF000928">
    <property type="entry name" value="PRK00092.1-2"/>
    <property type="match status" value="1"/>
</dbReference>
<keyword evidence="1 3" id="KW-0963">Cytoplasm</keyword>
<feature type="domain" description="Ribosome maturation factor RimP N-terminal" evidence="4">
    <location>
        <begin position="16"/>
        <end position="85"/>
    </location>
</feature>
<dbReference type="EMBL" id="FQZV01000007">
    <property type="protein sequence ID" value="SHI79079.1"/>
    <property type="molecule type" value="Genomic_DNA"/>
</dbReference>
<comment type="subcellular location">
    <subcellularLocation>
        <location evidence="3">Cytoplasm</location>
    </subcellularLocation>
</comment>
<dbReference type="InterPro" id="IPR028989">
    <property type="entry name" value="RimP_N"/>
</dbReference>
<evidence type="ECO:0000313" key="7">
    <source>
        <dbReference type="Proteomes" id="UP000184536"/>
    </source>
</evidence>
<gene>
    <name evidence="3" type="primary">rimP</name>
    <name evidence="6" type="ORF">SAMN02745975_00601</name>
</gene>
<comment type="function">
    <text evidence="3">Required for maturation of 30S ribosomal subunits.</text>
</comment>
<dbReference type="InterPro" id="IPR035956">
    <property type="entry name" value="RimP_N_sf"/>
</dbReference>
<dbReference type="GO" id="GO:0006412">
    <property type="term" value="P:translation"/>
    <property type="evidence" value="ECO:0007669"/>
    <property type="project" value="TreeGrafter"/>
</dbReference>
<dbReference type="CDD" id="cd01734">
    <property type="entry name" value="YlxS_C"/>
    <property type="match status" value="1"/>
</dbReference>